<dbReference type="EMBL" id="BJWL01000384">
    <property type="protein sequence ID" value="GFS41601.1"/>
    <property type="molecule type" value="Genomic_DNA"/>
</dbReference>
<keyword evidence="3" id="KW-1185">Reference proteome</keyword>
<protein>
    <submittedName>
        <fullName evidence="2">Uncharacterized protein</fullName>
    </submittedName>
</protein>
<evidence type="ECO:0000256" key="1">
    <source>
        <dbReference type="SAM" id="MobiDB-lite"/>
    </source>
</evidence>
<evidence type="ECO:0000313" key="3">
    <source>
        <dbReference type="Proteomes" id="UP000585474"/>
    </source>
</evidence>
<name>A0A7J0DSM9_9ERIC</name>
<evidence type="ECO:0000313" key="2">
    <source>
        <dbReference type="EMBL" id="GFS41601.1"/>
    </source>
</evidence>
<feature type="region of interest" description="Disordered" evidence="1">
    <location>
        <begin position="24"/>
        <end position="47"/>
    </location>
</feature>
<sequence>MLKQLTCVPVPQVLKDVQLYKNAEREREKGSGGRGSDGSIQSPSSAGGAIQALEGRLRHRRVRVSHVEINVKEVKHSRPRSGTLPATVGYASVQPVLPAGELPDEDRVSISWDRAPIAFPSEKCGIAFLGEECLPCGRFLQLRFGIPANNTDSKISALSNEKQG</sequence>
<proteinExistence type="predicted"/>
<reference evidence="3" key="1">
    <citation type="submission" date="2019-07" db="EMBL/GenBank/DDBJ databases">
        <title>De Novo Assembly of kiwifruit Actinidia rufa.</title>
        <authorList>
            <person name="Sugita-Konishi S."/>
            <person name="Sato K."/>
            <person name="Mori E."/>
            <person name="Abe Y."/>
            <person name="Kisaki G."/>
            <person name="Hamano K."/>
            <person name="Suezawa K."/>
            <person name="Otani M."/>
            <person name="Fukuda T."/>
            <person name="Manabe T."/>
            <person name="Gomi K."/>
            <person name="Tabuchi M."/>
            <person name="Akimitsu K."/>
            <person name="Kataoka I."/>
        </authorList>
    </citation>
    <scope>NUCLEOTIDE SEQUENCE [LARGE SCALE GENOMIC DNA]</scope>
    <source>
        <strain evidence="3">cv. Fuchu</strain>
    </source>
</reference>
<dbReference type="Proteomes" id="UP000585474">
    <property type="component" value="Unassembled WGS sequence"/>
</dbReference>
<dbReference type="AlphaFoldDB" id="A0A7J0DSM9"/>
<organism evidence="2 3">
    <name type="scientific">Actinidia rufa</name>
    <dbReference type="NCBI Taxonomy" id="165716"/>
    <lineage>
        <taxon>Eukaryota</taxon>
        <taxon>Viridiplantae</taxon>
        <taxon>Streptophyta</taxon>
        <taxon>Embryophyta</taxon>
        <taxon>Tracheophyta</taxon>
        <taxon>Spermatophyta</taxon>
        <taxon>Magnoliopsida</taxon>
        <taxon>eudicotyledons</taxon>
        <taxon>Gunneridae</taxon>
        <taxon>Pentapetalae</taxon>
        <taxon>asterids</taxon>
        <taxon>Ericales</taxon>
        <taxon>Actinidiaceae</taxon>
        <taxon>Actinidia</taxon>
    </lineage>
</organism>
<accession>A0A7J0DSM9</accession>
<gene>
    <name evidence="2" type="ORF">Acr_00g0075300</name>
</gene>
<comment type="caution">
    <text evidence="2">The sequence shown here is derived from an EMBL/GenBank/DDBJ whole genome shotgun (WGS) entry which is preliminary data.</text>
</comment>